<evidence type="ECO:0000313" key="10">
    <source>
        <dbReference type="Proteomes" id="UP000261540"/>
    </source>
</evidence>
<dbReference type="InterPro" id="IPR029063">
    <property type="entry name" value="SAM-dependent_MTases_sf"/>
</dbReference>
<dbReference type="Pfam" id="PF01596">
    <property type="entry name" value="Methyltransf_3"/>
    <property type="match status" value="1"/>
</dbReference>
<keyword evidence="5" id="KW-0531">Neurotransmitter degradation</keyword>
<dbReference type="GO" id="GO:0042424">
    <property type="term" value="P:catecholamine catabolic process"/>
    <property type="evidence" value="ECO:0007669"/>
    <property type="project" value="TreeGrafter"/>
</dbReference>
<keyword evidence="3" id="KW-0808">Transferase</keyword>
<evidence type="ECO:0000256" key="5">
    <source>
        <dbReference type="ARBA" id="ARBA00022867"/>
    </source>
</evidence>
<protein>
    <recommendedName>
        <fullName evidence="1">catechol O-methyltransferase</fullName>
        <ecNumber evidence="1">2.1.1.6</ecNumber>
    </recommendedName>
</protein>
<name>A0A3B3T2X7_9TELE</name>
<proteinExistence type="inferred from homology"/>
<dbReference type="EC" id="2.1.1.6" evidence="1"/>
<accession>A0A3B3T2X7</accession>
<keyword evidence="2" id="KW-0489">Methyltransferase</keyword>
<dbReference type="InterPro" id="IPR002935">
    <property type="entry name" value="SAM_O-MeTrfase"/>
</dbReference>
<reference evidence="9" key="2">
    <citation type="submission" date="2025-09" db="UniProtKB">
        <authorList>
            <consortium name="Ensembl"/>
        </authorList>
    </citation>
    <scope>IDENTIFICATION</scope>
</reference>
<dbReference type="Ensembl" id="ENSPKIT00000018175.1">
    <property type="protein sequence ID" value="ENSPKIP00000037214.1"/>
    <property type="gene ID" value="ENSPKIG00000015463.1"/>
</dbReference>
<dbReference type="SUPFAM" id="SSF53335">
    <property type="entry name" value="S-adenosyl-L-methionine-dependent methyltransferases"/>
    <property type="match status" value="1"/>
</dbReference>
<comment type="similarity">
    <text evidence="7">Belongs to the class I-like SAM-binding methyltransferase superfamily. Cation-dependent O-methyltransferase family.</text>
</comment>
<dbReference type="GO" id="GO:0016206">
    <property type="term" value="F:catechol O-methyltransferase activity"/>
    <property type="evidence" value="ECO:0007669"/>
    <property type="project" value="UniProtKB-EC"/>
</dbReference>
<evidence type="ECO:0000256" key="6">
    <source>
        <dbReference type="ARBA" id="ARBA00022939"/>
    </source>
</evidence>
<keyword evidence="8" id="KW-0472">Membrane</keyword>
<keyword evidence="8" id="KW-0812">Transmembrane</keyword>
<dbReference type="PANTHER" id="PTHR43836:SF3">
    <property type="entry name" value="CATECHOL O-METHYLTRANSFERASE"/>
    <property type="match status" value="1"/>
</dbReference>
<evidence type="ECO:0000256" key="4">
    <source>
        <dbReference type="ARBA" id="ARBA00022691"/>
    </source>
</evidence>
<keyword evidence="4" id="KW-0949">S-adenosyl-L-methionine</keyword>
<dbReference type="STRING" id="1676925.ENSPKIP00000037214"/>
<feature type="transmembrane region" description="Helical" evidence="8">
    <location>
        <begin position="12"/>
        <end position="30"/>
    </location>
</feature>
<evidence type="ECO:0000256" key="2">
    <source>
        <dbReference type="ARBA" id="ARBA00022603"/>
    </source>
</evidence>
<dbReference type="GeneTree" id="ENSGT00940000155317"/>
<dbReference type="AlphaFoldDB" id="A0A3B3T2X7"/>
<dbReference type="GO" id="GO:0032502">
    <property type="term" value="P:developmental process"/>
    <property type="evidence" value="ECO:0007669"/>
    <property type="project" value="TreeGrafter"/>
</dbReference>
<keyword evidence="10" id="KW-1185">Reference proteome</keyword>
<evidence type="ECO:0000256" key="7">
    <source>
        <dbReference type="ARBA" id="ARBA00023453"/>
    </source>
</evidence>
<evidence type="ECO:0000256" key="3">
    <source>
        <dbReference type="ARBA" id="ARBA00022679"/>
    </source>
</evidence>
<evidence type="ECO:0000313" key="9">
    <source>
        <dbReference type="Ensembl" id="ENSPKIP00000037214.1"/>
    </source>
</evidence>
<dbReference type="GO" id="GO:0042417">
    <property type="term" value="P:dopamine metabolic process"/>
    <property type="evidence" value="ECO:0007669"/>
    <property type="project" value="TreeGrafter"/>
</dbReference>
<organism evidence="9 10">
    <name type="scientific">Paramormyrops kingsleyae</name>
    <dbReference type="NCBI Taxonomy" id="1676925"/>
    <lineage>
        <taxon>Eukaryota</taxon>
        <taxon>Metazoa</taxon>
        <taxon>Chordata</taxon>
        <taxon>Craniata</taxon>
        <taxon>Vertebrata</taxon>
        <taxon>Euteleostomi</taxon>
        <taxon>Actinopterygii</taxon>
        <taxon>Neopterygii</taxon>
        <taxon>Teleostei</taxon>
        <taxon>Osteoglossocephala</taxon>
        <taxon>Osteoglossomorpha</taxon>
        <taxon>Osteoglossiformes</taxon>
        <taxon>Mormyridae</taxon>
        <taxon>Paramormyrops</taxon>
    </lineage>
</organism>
<dbReference type="Gene3D" id="3.40.50.150">
    <property type="entry name" value="Vaccinia Virus protein VP39"/>
    <property type="match status" value="1"/>
</dbReference>
<keyword evidence="8" id="KW-1133">Transmembrane helix</keyword>
<dbReference type="GO" id="GO:0032259">
    <property type="term" value="P:methylation"/>
    <property type="evidence" value="ECO:0007669"/>
    <property type="project" value="UniProtKB-KW"/>
</dbReference>
<sequence length="231" mass="25302">PPECILARSGMWLLALSLPVMVAVATRYWAELGSLGRRALHAALRLCRGKACAQSVLETFDLYAQAHPSLAIGREKGEYVEEVVRRVAPSQALELGTHCGYSSIRILCALPSSGRLLTVEKDLATADAGEEIILVAGFKNPQLVELVLMDHDVQQYLPELMLLESGGSLATGCVLLANNVHLSGAQSFLDYIRSQLEYKLLLDKNGWFPLGLWTDEVHCAQIVTHCFSEAR</sequence>
<evidence type="ECO:0000256" key="8">
    <source>
        <dbReference type="SAM" id="Phobius"/>
    </source>
</evidence>
<keyword evidence="6" id="KW-0128">Catecholamine metabolism</keyword>
<reference evidence="9" key="1">
    <citation type="submission" date="2025-08" db="UniProtKB">
        <authorList>
            <consortium name="Ensembl"/>
        </authorList>
    </citation>
    <scope>IDENTIFICATION</scope>
</reference>
<evidence type="ECO:0000256" key="1">
    <source>
        <dbReference type="ARBA" id="ARBA00012880"/>
    </source>
</evidence>
<dbReference type="PANTHER" id="PTHR43836">
    <property type="entry name" value="CATECHOL O-METHYLTRANSFERASE 1-RELATED"/>
    <property type="match status" value="1"/>
</dbReference>
<dbReference type="Proteomes" id="UP000261540">
    <property type="component" value="Unplaced"/>
</dbReference>